<dbReference type="InterPro" id="IPR036134">
    <property type="entry name" value="Crypto/Photolyase_FAD-like_sf"/>
</dbReference>
<organism evidence="1">
    <name type="scientific">Thiomonas intermedia (strain K12)</name>
    <name type="common">Thiobacillus intermedius</name>
    <dbReference type="NCBI Taxonomy" id="75379"/>
    <lineage>
        <taxon>Bacteria</taxon>
        <taxon>Pseudomonadati</taxon>
        <taxon>Pseudomonadota</taxon>
        <taxon>Betaproteobacteria</taxon>
        <taxon>Burkholderiales</taxon>
        <taxon>Thiomonas</taxon>
    </lineage>
</organism>
<dbReference type="InterPro" id="IPR052551">
    <property type="entry name" value="UV-DNA_repair_photolyase"/>
</dbReference>
<dbReference type="AlphaFoldDB" id="D5WYW7"/>
<dbReference type="SUPFAM" id="SSF48173">
    <property type="entry name" value="Cryptochrome/photolyase FAD-binding domain"/>
    <property type="match status" value="1"/>
</dbReference>
<dbReference type="Pfam" id="PF04244">
    <property type="entry name" value="DPRP"/>
    <property type="match status" value="1"/>
</dbReference>
<dbReference type="InterPro" id="IPR014729">
    <property type="entry name" value="Rossmann-like_a/b/a_fold"/>
</dbReference>
<dbReference type="Gene3D" id="1.25.40.80">
    <property type="match status" value="1"/>
</dbReference>
<dbReference type="Gene3D" id="3.40.50.620">
    <property type="entry name" value="HUPs"/>
    <property type="match status" value="1"/>
</dbReference>
<protein>
    <submittedName>
        <fullName evidence="1">Deoxyribodipyrimidine photolyase-related protein</fullName>
    </submittedName>
</protein>
<dbReference type="InterPro" id="IPR007357">
    <property type="entry name" value="PhrB-like"/>
</dbReference>
<dbReference type="PANTHER" id="PTHR38657:SF1">
    <property type="entry name" value="SLR1343 PROTEIN"/>
    <property type="match status" value="1"/>
</dbReference>
<dbReference type="eggNOG" id="COG3046">
    <property type="taxonomic scope" value="Bacteria"/>
</dbReference>
<evidence type="ECO:0000313" key="1">
    <source>
        <dbReference type="EMBL" id="ADG30305.1"/>
    </source>
</evidence>
<proteinExistence type="predicted"/>
<sequence length="519" mass="58326">MTSPDPARPLRHLVLVLGDQLDPQASAFDGFDPAQDAVWMAEVAQESTHVWSSKPRIALFLAAMRHFAADLRAAGLTVHYTELDDAANAGSLDAELQRAVQRLRPTQLVMTQPGDWRVLQSIKAAAAAHGVPLELREDRHFFASPSDFATHARGRKQLRMEFFYRAMRQRHDVLMEGDQPAGGQWNFDADNREAFPKSGHGHVPSPAQFAPDAITREVISVVNQRFASHPGTLADFAWPVTRPQALQALERFMRERLPQFGQWQDALWPNEPWLWHAHLSAALNLKLLNPREVVEAAQTAWRQGEAPLHSAEGFIRQILGWREYVRGIYWTQMPGYAERNALGAQAPLPAWFWSGQTDMACLRDALAQTLRYGYAHHIQRLMVIGLYALLHGVQPQQVHQWFLAVYVDAVEWVELPNTLGMSQAADDGLMASKPYIASGKYIQRMSGGSLCAACRFDPAQRVGAKACPYTTLYWDFLLRHEARLAANPRTVMQVRNLARLSADERARIQAQAQSIRDAA</sequence>
<dbReference type="HOGENOM" id="CLU_031632_1_0_4"/>
<dbReference type="PANTHER" id="PTHR38657">
    <property type="entry name" value="SLR1343 PROTEIN"/>
    <property type="match status" value="1"/>
</dbReference>
<dbReference type="Gene3D" id="1.10.579.10">
    <property type="entry name" value="DNA Cyclobutane Dipyrimidine Photolyase, subunit A, domain 3"/>
    <property type="match status" value="1"/>
</dbReference>
<dbReference type="STRING" id="75379.Tint_0911"/>
<reference evidence="1" key="1">
    <citation type="submission" date="2010-04" db="EMBL/GenBank/DDBJ databases">
        <title>Complete sequence of Thiomonas intermedia K12.</title>
        <authorList>
            <consortium name="US DOE Joint Genome Institute"/>
            <person name="Lucas S."/>
            <person name="Copeland A."/>
            <person name="Lapidus A."/>
            <person name="Cheng J.-F."/>
            <person name="Bruce D."/>
            <person name="Goodwin L."/>
            <person name="Pitluck S."/>
            <person name="Davenport K."/>
            <person name="Detter J.C."/>
            <person name="Han C."/>
            <person name="Tapia R."/>
            <person name="Land M."/>
            <person name="Hauser L."/>
            <person name="Kyrpides N."/>
            <person name="Ovchinnikova G."/>
            <person name="Kerfeld C.A."/>
            <person name="Cannon G.C."/>
            <person name="Heinhorst S."/>
            <person name="Woyke T."/>
        </authorList>
    </citation>
    <scope>NUCLEOTIDE SEQUENCE [LARGE SCALE GENOMIC DNA]</scope>
    <source>
        <strain evidence="1">K12</strain>
    </source>
</reference>
<dbReference type="GO" id="GO:0016829">
    <property type="term" value="F:lyase activity"/>
    <property type="evidence" value="ECO:0007669"/>
    <property type="project" value="UniProtKB-KW"/>
</dbReference>
<dbReference type="Gene3D" id="1.10.10.1710">
    <property type="entry name" value="Deoxyribodipyrimidine photolyase-related"/>
    <property type="match status" value="1"/>
</dbReference>
<dbReference type="KEGG" id="tin:Tint_0911"/>
<gene>
    <name evidence="1" type="ordered locus">Tint_0911</name>
</gene>
<dbReference type="EMBL" id="CP002021">
    <property type="protein sequence ID" value="ADG30305.1"/>
    <property type="molecule type" value="Genomic_DNA"/>
</dbReference>
<accession>D5WYW7</accession>
<dbReference type="BioCyc" id="TINT75379:TINT_RS04555-MONOMER"/>
<name>D5WYW7_THIK1</name>
<keyword evidence="1" id="KW-0456">Lyase</keyword>